<accession>A0ABU5UU80</accession>
<protein>
    <submittedName>
        <fullName evidence="10">MotA/TolQ/ExbB proton channel family protein</fullName>
    </submittedName>
</protein>
<name>A0ABU5UU80_NODSP</name>
<gene>
    <name evidence="10" type="ORF">VB695_17610</name>
</gene>
<proteinExistence type="inferred from homology"/>
<evidence type="ECO:0000313" key="11">
    <source>
        <dbReference type="Proteomes" id="UP001303285"/>
    </source>
</evidence>
<dbReference type="Proteomes" id="UP001303285">
    <property type="component" value="Unassembled WGS sequence"/>
</dbReference>
<keyword evidence="5 8" id="KW-0472">Membrane</keyword>
<keyword evidence="2" id="KW-1003">Cell membrane</keyword>
<comment type="caution">
    <text evidence="10">The sequence shown here is derived from an EMBL/GenBank/DDBJ whole genome shotgun (WGS) entry which is preliminary data.</text>
</comment>
<keyword evidence="3 8" id="KW-0812">Transmembrane</keyword>
<keyword evidence="4 8" id="KW-1133">Transmembrane helix</keyword>
<feature type="domain" description="MotA/TolQ/ExbB proton channel" evidence="9">
    <location>
        <begin position="10"/>
        <end position="86"/>
    </location>
</feature>
<keyword evidence="6" id="KW-0653">Protein transport</keyword>
<sequence>MLQISNFQKLALRLGILGTFIGLIMAIKDLASNGIGEDVTPLIKSLFSSLYLAFSTSVAGLEVAILLGFLLSILHGKQKKYFRLMEDAVLTMLSIARNAENKDEFLAEFSQMSNLIKELSHKIYDYNQSVKTSVGGAEQKIAGLTVEIEQGIKQLIQTKAKFDGFLASISNTQKQFLNDMQYIYDVISLKKISDELKTSIIDAGKIVSNRVENTTEKVDTQTEQIQEGINKLVQTHQELSQFLDEIRQTQEKFINELRKSYDVASINQVAEALNNNSRQMNRLAKVIQENANTSLWTRFRKLF</sequence>
<comment type="similarity">
    <text evidence="6">Belongs to the exbB/tolQ family.</text>
</comment>
<evidence type="ECO:0000256" key="2">
    <source>
        <dbReference type="ARBA" id="ARBA00022475"/>
    </source>
</evidence>
<evidence type="ECO:0000256" key="8">
    <source>
        <dbReference type="SAM" id="Phobius"/>
    </source>
</evidence>
<dbReference type="Pfam" id="PF01618">
    <property type="entry name" value="MotA_ExbB"/>
    <property type="match status" value="1"/>
</dbReference>
<reference evidence="10 11" key="1">
    <citation type="submission" date="2023-12" db="EMBL/GenBank/DDBJ databases">
        <title>Baltic Sea Cyanobacteria.</title>
        <authorList>
            <person name="Delbaje E."/>
            <person name="Fewer D.P."/>
            <person name="Shishido T.K."/>
        </authorList>
    </citation>
    <scope>NUCLEOTIDE SEQUENCE [LARGE SCALE GENOMIC DNA]</scope>
    <source>
        <strain evidence="10 11">UHCC 0060</strain>
    </source>
</reference>
<feature type="transmembrane region" description="Helical" evidence="8">
    <location>
        <begin position="12"/>
        <end position="31"/>
    </location>
</feature>
<evidence type="ECO:0000256" key="4">
    <source>
        <dbReference type="ARBA" id="ARBA00022989"/>
    </source>
</evidence>
<evidence type="ECO:0000256" key="6">
    <source>
        <dbReference type="RuleBase" id="RU004057"/>
    </source>
</evidence>
<evidence type="ECO:0000256" key="1">
    <source>
        <dbReference type="ARBA" id="ARBA00004651"/>
    </source>
</evidence>
<dbReference type="RefSeq" id="WP_323244536.1">
    <property type="nucleotide sequence ID" value="NZ_JAYGHK010000064.1"/>
</dbReference>
<organism evidence="10 11">
    <name type="scientific">Nodularia spumigena UHCC 0060</name>
    <dbReference type="NCBI Taxonomy" id="3110300"/>
    <lineage>
        <taxon>Bacteria</taxon>
        <taxon>Bacillati</taxon>
        <taxon>Cyanobacteriota</taxon>
        <taxon>Cyanophyceae</taxon>
        <taxon>Nostocales</taxon>
        <taxon>Nodulariaceae</taxon>
        <taxon>Nodularia</taxon>
    </lineage>
</organism>
<dbReference type="Gene3D" id="1.20.120.20">
    <property type="entry name" value="Apolipoprotein"/>
    <property type="match status" value="1"/>
</dbReference>
<comment type="subcellular location">
    <subcellularLocation>
        <location evidence="1">Cell membrane</location>
        <topology evidence="1">Multi-pass membrane protein</topology>
    </subcellularLocation>
    <subcellularLocation>
        <location evidence="6">Membrane</location>
        <topology evidence="6">Multi-pass membrane protein</topology>
    </subcellularLocation>
</comment>
<evidence type="ECO:0000256" key="5">
    <source>
        <dbReference type="ARBA" id="ARBA00023136"/>
    </source>
</evidence>
<dbReference type="InterPro" id="IPR002898">
    <property type="entry name" value="MotA_ExbB_proton_chnl"/>
</dbReference>
<keyword evidence="7" id="KW-0175">Coiled coil</keyword>
<keyword evidence="11" id="KW-1185">Reference proteome</keyword>
<evidence type="ECO:0000256" key="3">
    <source>
        <dbReference type="ARBA" id="ARBA00022692"/>
    </source>
</evidence>
<dbReference type="EMBL" id="JAYGHK010000064">
    <property type="protein sequence ID" value="MEA5609860.1"/>
    <property type="molecule type" value="Genomic_DNA"/>
</dbReference>
<feature type="transmembrane region" description="Helical" evidence="8">
    <location>
        <begin position="51"/>
        <end position="74"/>
    </location>
</feature>
<evidence type="ECO:0000256" key="7">
    <source>
        <dbReference type="SAM" id="Coils"/>
    </source>
</evidence>
<evidence type="ECO:0000313" key="10">
    <source>
        <dbReference type="EMBL" id="MEA5609860.1"/>
    </source>
</evidence>
<evidence type="ECO:0000259" key="9">
    <source>
        <dbReference type="Pfam" id="PF01618"/>
    </source>
</evidence>
<feature type="coiled-coil region" evidence="7">
    <location>
        <begin position="232"/>
        <end position="290"/>
    </location>
</feature>
<keyword evidence="6" id="KW-0813">Transport</keyword>